<dbReference type="KEGG" id="msx:AU14_12570"/>
<dbReference type="PROSITE" id="PS51257">
    <property type="entry name" value="PROKAR_LIPOPROTEIN"/>
    <property type="match status" value="1"/>
</dbReference>
<dbReference type="AlphaFoldDB" id="W5YUG4"/>
<dbReference type="HOGENOM" id="CLU_854728_0_0_6"/>
<dbReference type="STRING" id="1420916.AU14_12570"/>
<keyword evidence="2" id="KW-0732">Signal</keyword>
<dbReference type="RefSeq" id="WP_041341144.1">
    <property type="nucleotide sequence ID" value="NZ_CP007151.1"/>
</dbReference>
<evidence type="ECO:0000256" key="1">
    <source>
        <dbReference type="SAM" id="MobiDB-lite"/>
    </source>
</evidence>
<sequence>MIKKSLWLGVVASLSLGGCATVEVNPRDLDNRVQLPLSVTNPSPGGAVTSKVVIFEVDTSNAKVAKESEAGSSIQFALDGYINEAGAELVDRNLAAKLKDEVIRAEMGGAGAYQGAPVADYAVRTTVTGASFGAEFKEASRWTDDDGKTHVTPASCNYASRVGLSVDVYTVPELKRVKSLRGTGSTSASEDARNSNCSKGGPSLVRRAAEDAVYEIQEELKAFLAPTGYVLHGFETAEGKYILKTTLTKAIGAKEGKGVRIINVTEEGDRYPIGEGKIATPLVQSGAFVVVDEETISRVRIGDEVRVDHSCSIMGCKLDQTLGMK</sequence>
<organism evidence="3 4">
    <name type="scientific">Marinobacter similis</name>
    <dbReference type="NCBI Taxonomy" id="1420916"/>
    <lineage>
        <taxon>Bacteria</taxon>
        <taxon>Pseudomonadati</taxon>
        <taxon>Pseudomonadota</taxon>
        <taxon>Gammaproteobacteria</taxon>
        <taxon>Pseudomonadales</taxon>
        <taxon>Marinobacteraceae</taxon>
        <taxon>Marinobacter</taxon>
    </lineage>
</organism>
<gene>
    <name evidence="3" type="ORF">AU14_12570</name>
</gene>
<accession>W5YUG4</accession>
<protein>
    <recommendedName>
        <fullName evidence="5">Curli production assembly/transport component CsgG</fullName>
    </recommendedName>
</protein>
<proteinExistence type="predicted"/>
<feature type="chain" id="PRO_5004875655" description="Curli production assembly/transport component CsgG" evidence="2">
    <location>
        <begin position="21"/>
        <end position="325"/>
    </location>
</feature>
<evidence type="ECO:0000313" key="3">
    <source>
        <dbReference type="EMBL" id="AHI30128.1"/>
    </source>
</evidence>
<dbReference type="OrthoDB" id="6096888at2"/>
<reference evidence="3 4" key="1">
    <citation type="journal article" date="2014" name="Genome Announc.">
        <title>Draft Genome Sequences of Marinobacter similis A3d10T and Marinobacter salarius R9SW1T.</title>
        <authorList>
            <person name="Ivanova E.P."/>
            <person name="Ng H.J."/>
            <person name="Webb H.K."/>
            <person name="Feng G."/>
            <person name="Oshima K."/>
            <person name="Hattori M."/>
            <person name="Ohkuma M."/>
            <person name="Sergeev A.F."/>
            <person name="Mikhailov V.V."/>
            <person name="Crawford R.J."/>
            <person name="Sawabe T."/>
        </authorList>
    </citation>
    <scope>NUCLEOTIDE SEQUENCE [LARGE SCALE GENOMIC DNA]</scope>
    <source>
        <strain evidence="3 4">A3d10</strain>
    </source>
</reference>
<dbReference type="Proteomes" id="UP000061489">
    <property type="component" value="Chromosome"/>
</dbReference>
<evidence type="ECO:0000256" key="2">
    <source>
        <dbReference type="SAM" id="SignalP"/>
    </source>
</evidence>
<evidence type="ECO:0008006" key="5">
    <source>
        <dbReference type="Google" id="ProtNLM"/>
    </source>
</evidence>
<feature type="signal peptide" evidence="2">
    <location>
        <begin position="1"/>
        <end position="20"/>
    </location>
</feature>
<name>W5YUG4_9GAMM</name>
<feature type="region of interest" description="Disordered" evidence="1">
    <location>
        <begin position="180"/>
        <end position="203"/>
    </location>
</feature>
<dbReference type="EMBL" id="CP007151">
    <property type="protein sequence ID" value="AHI30128.1"/>
    <property type="molecule type" value="Genomic_DNA"/>
</dbReference>
<feature type="compositionally biased region" description="Polar residues" evidence="1">
    <location>
        <begin position="182"/>
        <end position="198"/>
    </location>
</feature>
<keyword evidence="4" id="KW-1185">Reference proteome</keyword>
<evidence type="ECO:0000313" key="4">
    <source>
        <dbReference type="Proteomes" id="UP000061489"/>
    </source>
</evidence>